<dbReference type="GO" id="GO:0046653">
    <property type="term" value="P:tetrahydrofolate metabolic process"/>
    <property type="evidence" value="ECO:0007669"/>
    <property type="project" value="InterPro"/>
</dbReference>
<gene>
    <name evidence="1" type="ORF">UFOPK2992_01621</name>
</gene>
<dbReference type="EMBL" id="CAFAAI010000317">
    <property type="protein sequence ID" value="CAB4811652.1"/>
    <property type="molecule type" value="Genomic_DNA"/>
</dbReference>
<sequence length="53" mass="6449">MPDRITDPNERDIDYVWMFDNLEGISIERWFHQAGCRRWHTVERNTITDSVEP</sequence>
<evidence type="ECO:0000313" key="1">
    <source>
        <dbReference type="EMBL" id="CAB4811652.1"/>
    </source>
</evidence>
<dbReference type="AlphaFoldDB" id="A0A6J6YQG7"/>
<dbReference type="Gene3D" id="3.30.2270.10">
    <property type="entry name" value="Folate-binding superfamily"/>
    <property type="match status" value="1"/>
</dbReference>
<accession>A0A6J6YQG7</accession>
<proteinExistence type="predicted"/>
<dbReference type="InterPro" id="IPR006279">
    <property type="entry name" value="SoxD"/>
</dbReference>
<dbReference type="GO" id="GO:0008115">
    <property type="term" value="F:sarcosine oxidase activity"/>
    <property type="evidence" value="ECO:0007669"/>
    <property type="project" value="InterPro"/>
</dbReference>
<protein>
    <submittedName>
        <fullName evidence="1">Unannotated protein</fullName>
    </submittedName>
</protein>
<name>A0A6J6YQG7_9ZZZZ</name>
<reference evidence="1" key="1">
    <citation type="submission" date="2020-05" db="EMBL/GenBank/DDBJ databases">
        <authorList>
            <person name="Chiriac C."/>
            <person name="Salcher M."/>
            <person name="Ghai R."/>
            <person name="Kavagutti S V."/>
        </authorList>
    </citation>
    <scope>NUCLEOTIDE SEQUENCE</scope>
</reference>
<dbReference type="Pfam" id="PF04267">
    <property type="entry name" value="SoxD"/>
    <property type="match status" value="1"/>
</dbReference>
<organism evidence="1">
    <name type="scientific">freshwater metagenome</name>
    <dbReference type="NCBI Taxonomy" id="449393"/>
    <lineage>
        <taxon>unclassified sequences</taxon>
        <taxon>metagenomes</taxon>
        <taxon>ecological metagenomes</taxon>
    </lineage>
</organism>
<dbReference type="InterPro" id="IPR038561">
    <property type="entry name" value="SoxD_sf"/>
</dbReference>